<protein>
    <submittedName>
        <fullName evidence="1">Retroviral-like aspartic protease family protein</fullName>
    </submittedName>
</protein>
<reference evidence="1" key="1">
    <citation type="journal article" date="2021" name="PeerJ">
        <title>Extensive microbial diversity within the chicken gut microbiome revealed by metagenomics and culture.</title>
        <authorList>
            <person name="Gilroy R."/>
            <person name="Ravi A."/>
            <person name="Getino M."/>
            <person name="Pursley I."/>
            <person name="Horton D.L."/>
            <person name="Alikhan N.F."/>
            <person name="Baker D."/>
            <person name="Gharbi K."/>
            <person name="Hall N."/>
            <person name="Watson M."/>
            <person name="Adriaenssens E.M."/>
            <person name="Foster-Nyarko E."/>
            <person name="Jarju S."/>
            <person name="Secka A."/>
            <person name="Antonio M."/>
            <person name="Oren A."/>
            <person name="Chaudhuri R.R."/>
            <person name="La Ragione R."/>
            <person name="Hildebrand F."/>
            <person name="Pallen M.J."/>
        </authorList>
    </citation>
    <scope>NUCLEOTIDE SEQUENCE</scope>
    <source>
        <strain evidence="1">1719</strain>
    </source>
</reference>
<dbReference type="InterPro" id="IPR034122">
    <property type="entry name" value="Retropepsin-like_bacterial"/>
</dbReference>
<keyword evidence="1" id="KW-0378">Hydrolase</keyword>
<comment type="caution">
    <text evidence="1">The sequence shown here is derived from an EMBL/GenBank/DDBJ whole genome shotgun (WGS) entry which is preliminary data.</text>
</comment>
<dbReference type="PROSITE" id="PS00141">
    <property type="entry name" value="ASP_PROTEASE"/>
    <property type="match status" value="1"/>
</dbReference>
<dbReference type="AlphaFoldDB" id="A0A9D2B039"/>
<accession>A0A9D2B039</accession>
<name>A0A9D2B039_9SPHI</name>
<proteinExistence type="predicted"/>
<dbReference type="EMBL" id="DXEZ01000308">
    <property type="protein sequence ID" value="HIX55524.1"/>
    <property type="molecule type" value="Genomic_DNA"/>
</dbReference>
<evidence type="ECO:0000313" key="2">
    <source>
        <dbReference type="Proteomes" id="UP000824156"/>
    </source>
</evidence>
<dbReference type="InterPro" id="IPR001969">
    <property type="entry name" value="Aspartic_peptidase_AS"/>
</dbReference>
<keyword evidence="1" id="KW-0645">Protease</keyword>
<dbReference type="SUPFAM" id="SSF50630">
    <property type="entry name" value="Acid proteases"/>
    <property type="match status" value="1"/>
</dbReference>
<dbReference type="Pfam" id="PF13650">
    <property type="entry name" value="Asp_protease_2"/>
    <property type="match status" value="1"/>
</dbReference>
<dbReference type="Proteomes" id="UP000824156">
    <property type="component" value="Unassembled WGS sequence"/>
</dbReference>
<dbReference type="GO" id="GO:0006508">
    <property type="term" value="P:proteolysis"/>
    <property type="evidence" value="ECO:0007669"/>
    <property type="project" value="UniProtKB-KW"/>
</dbReference>
<sequence>MHDIPLELIDLQGDGYHIIVEVELFGQNFQMVVDTGASKTVLDKNTLLSSGIDEDKILSSDLLSTGLGTNNMESYTLCLDSLKIGEWVKTNYTVAVLDLSTINYAYEQIGLSPVIGVLGSDLLKDHQAVIDYNSMRLSLQFASV</sequence>
<reference evidence="1" key="2">
    <citation type="submission" date="2021-04" db="EMBL/GenBank/DDBJ databases">
        <authorList>
            <person name="Gilroy R."/>
        </authorList>
    </citation>
    <scope>NUCLEOTIDE SEQUENCE</scope>
    <source>
        <strain evidence="1">1719</strain>
    </source>
</reference>
<evidence type="ECO:0000313" key="1">
    <source>
        <dbReference type="EMBL" id="HIX55524.1"/>
    </source>
</evidence>
<dbReference type="InterPro" id="IPR021109">
    <property type="entry name" value="Peptidase_aspartic_dom_sf"/>
</dbReference>
<dbReference type="GO" id="GO:0004190">
    <property type="term" value="F:aspartic-type endopeptidase activity"/>
    <property type="evidence" value="ECO:0007669"/>
    <property type="project" value="InterPro"/>
</dbReference>
<gene>
    <name evidence="1" type="ORF">H9853_10915</name>
</gene>
<organism evidence="1 2">
    <name type="scientific">Candidatus Sphingobacterium stercoripullorum</name>
    <dbReference type="NCBI Taxonomy" id="2838759"/>
    <lineage>
        <taxon>Bacteria</taxon>
        <taxon>Pseudomonadati</taxon>
        <taxon>Bacteroidota</taxon>
        <taxon>Sphingobacteriia</taxon>
        <taxon>Sphingobacteriales</taxon>
        <taxon>Sphingobacteriaceae</taxon>
        <taxon>Sphingobacterium</taxon>
    </lineage>
</organism>
<dbReference type="CDD" id="cd05483">
    <property type="entry name" value="retropepsin_like_bacteria"/>
    <property type="match status" value="1"/>
</dbReference>
<dbReference type="Gene3D" id="2.40.70.10">
    <property type="entry name" value="Acid Proteases"/>
    <property type="match status" value="1"/>
</dbReference>